<sequence>MHVCRGTAIDHNLHEIVLSVLLHVRNSEFAKLSLEVYYKSNTFSMSICDSNQMSPIKHPPTAYGSFIRRLEVTIENCVVGRTIQDLILTPGSGWGYLLSPTRPLRIHTHPPTIEGASHERKTDWQANFPNLRYSKTTNMDGKQVAHASESPTPPTLINL</sequence>
<dbReference type="EMBL" id="MU006229">
    <property type="protein sequence ID" value="KAF2824702.1"/>
    <property type="molecule type" value="Genomic_DNA"/>
</dbReference>
<name>A0A6A6ZUG5_9PLEO</name>
<evidence type="ECO:0000313" key="3">
    <source>
        <dbReference type="Proteomes" id="UP000799424"/>
    </source>
</evidence>
<protein>
    <submittedName>
        <fullName evidence="2">Uncharacterized protein</fullName>
    </submittedName>
</protein>
<accession>A0A6A6ZUG5</accession>
<keyword evidence="3" id="KW-1185">Reference proteome</keyword>
<dbReference type="Proteomes" id="UP000799424">
    <property type="component" value="Unassembled WGS sequence"/>
</dbReference>
<dbReference type="AlphaFoldDB" id="A0A6A6ZUG5"/>
<evidence type="ECO:0000313" key="2">
    <source>
        <dbReference type="EMBL" id="KAF2824702.1"/>
    </source>
</evidence>
<evidence type="ECO:0000256" key="1">
    <source>
        <dbReference type="SAM" id="MobiDB-lite"/>
    </source>
</evidence>
<gene>
    <name evidence="2" type="ORF">CC86DRAFT_407862</name>
</gene>
<feature type="region of interest" description="Disordered" evidence="1">
    <location>
        <begin position="140"/>
        <end position="159"/>
    </location>
</feature>
<reference evidence="2" key="1">
    <citation type="journal article" date="2020" name="Stud. Mycol.">
        <title>101 Dothideomycetes genomes: a test case for predicting lifestyles and emergence of pathogens.</title>
        <authorList>
            <person name="Haridas S."/>
            <person name="Albert R."/>
            <person name="Binder M."/>
            <person name="Bloem J."/>
            <person name="Labutti K."/>
            <person name="Salamov A."/>
            <person name="Andreopoulos B."/>
            <person name="Baker S."/>
            <person name="Barry K."/>
            <person name="Bills G."/>
            <person name="Bluhm B."/>
            <person name="Cannon C."/>
            <person name="Castanera R."/>
            <person name="Culley D."/>
            <person name="Daum C."/>
            <person name="Ezra D."/>
            <person name="Gonzalez J."/>
            <person name="Henrissat B."/>
            <person name="Kuo A."/>
            <person name="Liang C."/>
            <person name="Lipzen A."/>
            <person name="Lutzoni F."/>
            <person name="Magnuson J."/>
            <person name="Mondo S."/>
            <person name="Nolan M."/>
            <person name="Ohm R."/>
            <person name="Pangilinan J."/>
            <person name="Park H.-J."/>
            <person name="Ramirez L."/>
            <person name="Alfaro M."/>
            <person name="Sun H."/>
            <person name="Tritt A."/>
            <person name="Yoshinaga Y."/>
            <person name="Zwiers L.-H."/>
            <person name="Turgeon B."/>
            <person name="Goodwin S."/>
            <person name="Spatafora J."/>
            <person name="Crous P."/>
            <person name="Grigoriev I."/>
        </authorList>
    </citation>
    <scope>NUCLEOTIDE SEQUENCE</scope>
    <source>
        <strain evidence="2">CBS 113818</strain>
    </source>
</reference>
<organism evidence="2 3">
    <name type="scientific">Ophiobolus disseminans</name>
    <dbReference type="NCBI Taxonomy" id="1469910"/>
    <lineage>
        <taxon>Eukaryota</taxon>
        <taxon>Fungi</taxon>
        <taxon>Dikarya</taxon>
        <taxon>Ascomycota</taxon>
        <taxon>Pezizomycotina</taxon>
        <taxon>Dothideomycetes</taxon>
        <taxon>Pleosporomycetidae</taxon>
        <taxon>Pleosporales</taxon>
        <taxon>Pleosporineae</taxon>
        <taxon>Phaeosphaeriaceae</taxon>
        <taxon>Ophiobolus</taxon>
    </lineage>
</organism>
<proteinExistence type="predicted"/>